<accession>C0QB44</accession>
<dbReference type="STRING" id="177437.HRM2_17370"/>
<evidence type="ECO:0000313" key="1">
    <source>
        <dbReference type="EMBL" id="ACN14843.1"/>
    </source>
</evidence>
<dbReference type="eggNOG" id="COG3646">
    <property type="taxonomic scope" value="Bacteria"/>
</dbReference>
<gene>
    <name evidence="1" type="ordered locus">HRM2_17370</name>
</gene>
<proteinExistence type="predicted"/>
<dbReference type="NCBIfam" id="TIGR02681">
    <property type="entry name" value="phage_pRha"/>
    <property type="match status" value="1"/>
</dbReference>
<reference evidence="1 2" key="1">
    <citation type="journal article" date="2009" name="Environ. Microbiol.">
        <title>Genome sequence of Desulfobacterium autotrophicum HRM2, a marine sulfate reducer oxidizing organic carbon completely to carbon dioxide.</title>
        <authorList>
            <person name="Strittmatter A.W."/>
            <person name="Liesegang H."/>
            <person name="Rabus R."/>
            <person name="Decker I."/>
            <person name="Amann J."/>
            <person name="Andres S."/>
            <person name="Henne A."/>
            <person name="Fricke W.F."/>
            <person name="Martinez-Arias R."/>
            <person name="Bartels D."/>
            <person name="Goesmann A."/>
            <person name="Krause L."/>
            <person name="Puehler A."/>
            <person name="Klenk H.P."/>
            <person name="Richter M."/>
            <person name="Schuler M."/>
            <person name="Gloeckner F.O."/>
            <person name="Meyerdierks A."/>
            <person name="Gottschalk G."/>
            <person name="Amann R."/>
        </authorList>
    </citation>
    <scope>NUCLEOTIDE SEQUENCE [LARGE SCALE GENOMIC DNA]</scope>
    <source>
        <strain evidence="2">ATCC 43914 / DSM 3382 / HRM2</strain>
    </source>
</reference>
<protein>
    <submittedName>
        <fullName evidence="1">Uncharacterized protein</fullName>
    </submittedName>
</protein>
<organism evidence="1 2">
    <name type="scientific">Desulforapulum autotrophicum (strain ATCC 43914 / DSM 3382 / VKM B-1955 / HRM2)</name>
    <name type="common">Desulfobacterium autotrophicum</name>
    <dbReference type="NCBI Taxonomy" id="177437"/>
    <lineage>
        <taxon>Bacteria</taxon>
        <taxon>Pseudomonadati</taxon>
        <taxon>Thermodesulfobacteriota</taxon>
        <taxon>Desulfobacteria</taxon>
        <taxon>Desulfobacterales</taxon>
        <taxon>Desulfobacteraceae</taxon>
        <taxon>Desulforapulum</taxon>
    </lineage>
</organism>
<evidence type="ECO:0000313" key="2">
    <source>
        <dbReference type="Proteomes" id="UP000000442"/>
    </source>
</evidence>
<dbReference type="Pfam" id="PF09669">
    <property type="entry name" value="Phage_pRha"/>
    <property type="match status" value="1"/>
</dbReference>
<name>C0QB44_DESAH</name>
<dbReference type="InterPro" id="IPR014054">
    <property type="entry name" value="Phage_regulatory_Rha"/>
</dbReference>
<dbReference type="EMBL" id="CP001087">
    <property type="protein sequence ID" value="ACN14843.1"/>
    <property type="molecule type" value="Genomic_DNA"/>
</dbReference>
<dbReference type="HOGENOM" id="CLU_046670_9_0_7"/>
<dbReference type="RefSeq" id="WP_015903630.1">
    <property type="nucleotide sequence ID" value="NC_012108.1"/>
</dbReference>
<dbReference type="Proteomes" id="UP000000442">
    <property type="component" value="Chromosome"/>
</dbReference>
<dbReference type="KEGG" id="dat:HRM2_17370"/>
<dbReference type="OrthoDB" id="9808959at2"/>
<dbReference type="AlphaFoldDB" id="C0QB44"/>
<sequence length="234" mass="27218">MQIIPIDNKNLVRAYRNKVLTDSLLVAEKFRKKHKNVIQKIEDLMIIDDYNGLNFQPVEYTDLKGENRKMYQMDRKSFAVLAMGFTGKKALQWKIKFVGAFEAMEEILMRHKNLEWQHDRQTGKAKRLELTSSIQKVVDLARGQGSSNADRYYTAFTKLIYGQVFNLKNVPDNFRDILDERALRKLRLIEEHAALLLDETVKGVNDYHEPYQVLKRKLTALLDVVGRLSLDVSA</sequence>
<keyword evidence="2" id="KW-1185">Reference proteome</keyword>